<keyword evidence="4" id="KW-1185">Reference proteome</keyword>
<protein>
    <recommendedName>
        <fullName evidence="5">rRNA adenine N(6)-methyltransferase</fullName>
    </recommendedName>
</protein>
<evidence type="ECO:0000313" key="3">
    <source>
        <dbReference type="EMBL" id="KAL2815476.1"/>
    </source>
</evidence>
<accession>A0ABR4HJ20</accession>
<feature type="region of interest" description="Disordered" evidence="2">
    <location>
        <begin position="534"/>
        <end position="563"/>
    </location>
</feature>
<gene>
    <name evidence="3" type="ORF">BJX63DRAFT_159389</name>
</gene>
<name>A0ABR4HJ20_9EURO</name>
<feature type="region of interest" description="Disordered" evidence="2">
    <location>
        <begin position="272"/>
        <end position="294"/>
    </location>
</feature>
<dbReference type="InterPro" id="IPR029063">
    <property type="entry name" value="SAM-dependent_MTases_sf"/>
</dbReference>
<reference evidence="3 4" key="1">
    <citation type="submission" date="2024-07" db="EMBL/GenBank/DDBJ databases">
        <title>Section-level genome sequencing and comparative genomics of Aspergillus sections Usti and Cavernicolus.</title>
        <authorList>
            <consortium name="Lawrence Berkeley National Laboratory"/>
            <person name="Nybo J.L."/>
            <person name="Vesth T.C."/>
            <person name="Theobald S."/>
            <person name="Frisvad J.C."/>
            <person name="Larsen T.O."/>
            <person name="Kjaerboelling I."/>
            <person name="Rothschild-Mancinelli K."/>
            <person name="Lyhne E.K."/>
            <person name="Kogle M.E."/>
            <person name="Barry K."/>
            <person name="Clum A."/>
            <person name="Na H."/>
            <person name="Ledsgaard L."/>
            <person name="Lin J."/>
            <person name="Lipzen A."/>
            <person name="Kuo A."/>
            <person name="Riley R."/>
            <person name="Mondo S."/>
            <person name="Labutti K."/>
            <person name="Haridas S."/>
            <person name="Pangalinan J."/>
            <person name="Salamov A.A."/>
            <person name="Simmons B.A."/>
            <person name="Magnuson J.K."/>
            <person name="Chen J."/>
            <person name="Drula E."/>
            <person name="Henrissat B."/>
            <person name="Wiebenga A."/>
            <person name="Lubbers R.J."/>
            <person name="Gomes A.C."/>
            <person name="Makela M.R."/>
            <person name="Stajich J."/>
            <person name="Grigoriev I.V."/>
            <person name="Mortensen U.H."/>
            <person name="De Vries R.P."/>
            <person name="Baker S.E."/>
            <person name="Andersen M.R."/>
        </authorList>
    </citation>
    <scope>NUCLEOTIDE SEQUENCE [LARGE SCALE GENOMIC DNA]</scope>
    <source>
        <strain evidence="3 4">CBS 588.65</strain>
    </source>
</reference>
<evidence type="ECO:0008006" key="5">
    <source>
        <dbReference type="Google" id="ProtNLM"/>
    </source>
</evidence>
<dbReference type="EMBL" id="JBFXLT010000027">
    <property type="protein sequence ID" value="KAL2815476.1"/>
    <property type="molecule type" value="Genomic_DNA"/>
</dbReference>
<proteinExistence type="predicted"/>
<sequence length="637" mass="71556">MPQYNRWTAFSRFPATLTLSKTLPRAGTVGKKPLIVSEKLCDDVIQRLSPYLLRNRPVDILDLWPGPGILSSKVNDFLKPRRHVLIEPNLKYFKTFLEPLAQSRSCYELVSIDLKPDLDWQSVLAQRLPEQGPSNTDHNGFLPRNDTLLVLASPPPPASRKDHFTGARWFLTFLETCLRQVNLHAYGSVRLLASISPADARTILPPLIHERERPAMLTEQLARHAFVVAAAEDSTRCDWAVQKQYDILTDGATRVAQRASEAGIVTPAGRELPPLEIAPESPVAGTKPTPYSPRARTAQNEKYIAAFEAFDQADPASPDYEKLKRGRNRAATQLNQENRQVHARKLIADQQARIDELNKSISRLAAAPQTKLADLDPIVKEVEALTTALSEEMAQHHFDTTRALPYLIDDRRAALDTGSFDDAVLLWDRRPFEPLLIHEDETYPRELNRTLFYFEADPNAHAAKRLSRLTQEQKYVAFDVLDAFTLSLSNSSVPTVAKLTQSLFPAWSANEVVKAIPSLARFASKRPKPDFDALPKTLHYDPDFKPPSSPSSPSKNKKAASDLDPDPVYCYQENLDYDLSETRCRILPASTLWDMFAKYAERNTDHSIVQLTRLLGGNVTTARSGIYSSDIKSGKRF</sequence>
<evidence type="ECO:0000313" key="4">
    <source>
        <dbReference type="Proteomes" id="UP001610334"/>
    </source>
</evidence>
<comment type="caution">
    <text evidence="3">The sequence shown here is derived from an EMBL/GenBank/DDBJ whole genome shotgun (WGS) entry which is preliminary data.</text>
</comment>
<evidence type="ECO:0000256" key="2">
    <source>
        <dbReference type="SAM" id="MobiDB-lite"/>
    </source>
</evidence>
<feature type="coiled-coil region" evidence="1">
    <location>
        <begin position="320"/>
        <end position="367"/>
    </location>
</feature>
<organism evidence="3 4">
    <name type="scientific">Aspergillus granulosus</name>
    <dbReference type="NCBI Taxonomy" id="176169"/>
    <lineage>
        <taxon>Eukaryota</taxon>
        <taxon>Fungi</taxon>
        <taxon>Dikarya</taxon>
        <taxon>Ascomycota</taxon>
        <taxon>Pezizomycotina</taxon>
        <taxon>Eurotiomycetes</taxon>
        <taxon>Eurotiomycetidae</taxon>
        <taxon>Eurotiales</taxon>
        <taxon>Aspergillaceae</taxon>
        <taxon>Aspergillus</taxon>
        <taxon>Aspergillus subgen. Nidulantes</taxon>
    </lineage>
</organism>
<dbReference type="Proteomes" id="UP001610334">
    <property type="component" value="Unassembled WGS sequence"/>
</dbReference>
<dbReference type="Gene3D" id="3.40.50.150">
    <property type="entry name" value="Vaccinia Virus protein VP39"/>
    <property type="match status" value="1"/>
</dbReference>
<evidence type="ECO:0000256" key="1">
    <source>
        <dbReference type="SAM" id="Coils"/>
    </source>
</evidence>
<keyword evidence="1" id="KW-0175">Coiled coil</keyword>
<feature type="compositionally biased region" description="Basic and acidic residues" evidence="2">
    <location>
        <begin position="534"/>
        <end position="544"/>
    </location>
</feature>